<accession>A0A2P5CEU9</accession>
<protein>
    <submittedName>
        <fullName evidence="1">Uncharacterized protein</fullName>
    </submittedName>
</protein>
<dbReference type="Proteomes" id="UP000237105">
    <property type="component" value="Unassembled WGS sequence"/>
</dbReference>
<gene>
    <name evidence="1" type="ORF">PanWU01x14_158020</name>
</gene>
<organism evidence="1 2">
    <name type="scientific">Parasponia andersonii</name>
    <name type="common">Sponia andersonii</name>
    <dbReference type="NCBI Taxonomy" id="3476"/>
    <lineage>
        <taxon>Eukaryota</taxon>
        <taxon>Viridiplantae</taxon>
        <taxon>Streptophyta</taxon>
        <taxon>Embryophyta</taxon>
        <taxon>Tracheophyta</taxon>
        <taxon>Spermatophyta</taxon>
        <taxon>Magnoliopsida</taxon>
        <taxon>eudicotyledons</taxon>
        <taxon>Gunneridae</taxon>
        <taxon>Pentapetalae</taxon>
        <taxon>rosids</taxon>
        <taxon>fabids</taxon>
        <taxon>Rosales</taxon>
        <taxon>Cannabaceae</taxon>
        <taxon>Parasponia</taxon>
    </lineage>
</organism>
<keyword evidence="2" id="KW-1185">Reference proteome</keyword>
<comment type="caution">
    <text evidence="1">The sequence shown here is derived from an EMBL/GenBank/DDBJ whole genome shotgun (WGS) entry which is preliminary data.</text>
</comment>
<evidence type="ECO:0000313" key="1">
    <source>
        <dbReference type="EMBL" id="PON59590.1"/>
    </source>
</evidence>
<dbReference type="EMBL" id="JXTB01000138">
    <property type="protein sequence ID" value="PON59590.1"/>
    <property type="molecule type" value="Genomic_DNA"/>
</dbReference>
<proteinExistence type="predicted"/>
<evidence type="ECO:0000313" key="2">
    <source>
        <dbReference type="Proteomes" id="UP000237105"/>
    </source>
</evidence>
<sequence length="123" mass="12977">MGFGCLAPFRPPIPIPMPSMSPSPSPSSTERLQMLSVRNAPIRHQTSLPFALKAHAHQAVGISELTLRAQTRPHFLLLLPPPPLVNSSANITLCGIGALEAFGVALGMAAAGFGYNALVFVHD</sequence>
<dbReference type="AlphaFoldDB" id="A0A2P5CEU9"/>
<name>A0A2P5CEU9_PARAD</name>
<reference evidence="2" key="1">
    <citation type="submission" date="2016-06" db="EMBL/GenBank/DDBJ databases">
        <title>Parallel loss of symbiosis genes in relatives of nitrogen-fixing non-legume Parasponia.</title>
        <authorList>
            <person name="Van Velzen R."/>
            <person name="Holmer R."/>
            <person name="Bu F."/>
            <person name="Rutten L."/>
            <person name="Van Zeijl A."/>
            <person name="Liu W."/>
            <person name="Santuari L."/>
            <person name="Cao Q."/>
            <person name="Sharma T."/>
            <person name="Shen D."/>
            <person name="Roswanjaya Y."/>
            <person name="Wardhani T."/>
            <person name="Kalhor M.S."/>
            <person name="Jansen J."/>
            <person name="Van den Hoogen J."/>
            <person name="Gungor B."/>
            <person name="Hartog M."/>
            <person name="Hontelez J."/>
            <person name="Verver J."/>
            <person name="Yang W.-C."/>
            <person name="Schijlen E."/>
            <person name="Repin R."/>
            <person name="Schilthuizen M."/>
            <person name="Schranz E."/>
            <person name="Heidstra R."/>
            <person name="Miyata K."/>
            <person name="Fedorova E."/>
            <person name="Kohlen W."/>
            <person name="Bisseling T."/>
            <person name="Smit S."/>
            <person name="Geurts R."/>
        </authorList>
    </citation>
    <scope>NUCLEOTIDE SEQUENCE [LARGE SCALE GENOMIC DNA]</scope>
    <source>
        <strain evidence="2">cv. WU1-14</strain>
    </source>
</reference>